<dbReference type="GO" id="GO:0005759">
    <property type="term" value="C:mitochondrial matrix"/>
    <property type="evidence" value="ECO:0007669"/>
    <property type="project" value="TreeGrafter"/>
</dbReference>
<dbReference type="Proteomes" id="UP000019377">
    <property type="component" value="Unassembled WGS sequence"/>
</dbReference>
<dbReference type="GO" id="GO:0006974">
    <property type="term" value="P:DNA damage response"/>
    <property type="evidence" value="ECO:0007669"/>
    <property type="project" value="InterPro"/>
</dbReference>
<dbReference type="InterPro" id="IPR005123">
    <property type="entry name" value="Oxoglu/Fe-dep_dioxygenase_dom"/>
</dbReference>
<dbReference type="HOGENOM" id="CLU_2278650_0_0_1"/>
<proteinExistence type="predicted"/>
<feature type="domain" description="Fe2OG dioxygenase" evidence="1">
    <location>
        <begin position="9"/>
        <end position="102"/>
    </location>
</feature>
<sequence>MPVKHLLFPSDQLRSRQLILNLYAGAEGLSPHVDLVNRFADGIILCSFGPQGTGTVMDFTHERQASEHLFLPSGSVVVLSGQARYDWKHGISARDMDRRSDK</sequence>
<dbReference type="PANTHER" id="PTHR21052">
    <property type="entry name" value="SPERMATOGENESIS ASSOCIATED 11-RELATED"/>
    <property type="match status" value="1"/>
</dbReference>
<organism evidence="2 3">
    <name type="scientific">Kalmanozyma brasiliensis (strain GHG001)</name>
    <name type="common">Yeast</name>
    <name type="synonym">Pseudozyma brasiliensis</name>
    <dbReference type="NCBI Taxonomy" id="1365824"/>
    <lineage>
        <taxon>Eukaryota</taxon>
        <taxon>Fungi</taxon>
        <taxon>Dikarya</taxon>
        <taxon>Basidiomycota</taxon>
        <taxon>Ustilaginomycotina</taxon>
        <taxon>Ustilaginomycetes</taxon>
        <taxon>Ustilaginales</taxon>
        <taxon>Ustilaginaceae</taxon>
        <taxon>Kalmanozyma</taxon>
    </lineage>
</organism>
<dbReference type="STRING" id="1365824.V5EZF5"/>
<dbReference type="eggNOG" id="KOG4176">
    <property type="taxonomic scope" value="Eukaryota"/>
</dbReference>
<evidence type="ECO:0000259" key="1">
    <source>
        <dbReference type="PROSITE" id="PS51471"/>
    </source>
</evidence>
<dbReference type="Gene3D" id="2.60.120.590">
    <property type="entry name" value="Alpha-ketoglutarate-dependent dioxygenase AlkB-like"/>
    <property type="match status" value="1"/>
</dbReference>
<dbReference type="PROSITE" id="PS51471">
    <property type="entry name" value="FE2OG_OXY"/>
    <property type="match status" value="1"/>
</dbReference>
<dbReference type="SUPFAM" id="SSF51197">
    <property type="entry name" value="Clavaminate synthase-like"/>
    <property type="match status" value="1"/>
</dbReference>
<gene>
    <name evidence="2" type="ORF">PSEUBRA_SCAF18g04809</name>
</gene>
<dbReference type="InterPro" id="IPR032870">
    <property type="entry name" value="ALKBH7-like"/>
</dbReference>
<dbReference type="InterPro" id="IPR037151">
    <property type="entry name" value="AlkB-like_sf"/>
</dbReference>
<reference evidence="3" key="1">
    <citation type="journal article" date="2013" name="Genome Announc.">
        <title>Draft genome sequence of Pseudozyma brasiliensis sp. nov. strain GHG001, a high producer of endo-1,4-xylanase isolated from an insect pest of sugarcane.</title>
        <authorList>
            <person name="Oliveira J.V.D.C."/>
            <person name="dos Santos R.A.C."/>
            <person name="Borges T.A."/>
            <person name="Riano-Pachon D.M."/>
            <person name="Goldman G.H."/>
        </authorList>
    </citation>
    <scope>NUCLEOTIDE SEQUENCE [LARGE SCALE GENOMIC DNA]</scope>
    <source>
        <strain evidence="3">GHG001</strain>
    </source>
</reference>
<name>V5EZF5_KALBG</name>
<dbReference type="AlphaFoldDB" id="V5EZF5"/>
<dbReference type="Pfam" id="PF13532">
    <property type="entry name" value="2OG-FeII_Oxy_2"/>
    <property type="match status" value="1"/>
</dbReference>
<accession>V5EZF5</accession>
<protein>
    <recommendedName>
        <fullName evidence="1">Fe2OG dioxygenase domain-containing protein</fullName>
    </recommendedName>
</protein>
<evidence type="ECO:0000313" key="3">
    <source>
        <dbReference type="Proteomes" id="UP000019377"/>
    </source>
</evidence>
<keyword evidence="3" id="KW-1185">Reference proteome</keyword>
<dbReference type="GO" id="GO:0006631">
    <property type="term" value="P:fatty acid metabolic process"/>
    <property type="evidence" value="ECO:0007669"/>
    <property type="project" value="TreeGrafter"/>
</dbReference>
<dbReference type="InterPro" id="IPR027450">
    <property type="entry name" value="AlkB-like"/>
</dbReference>
<dbReference type="GO" id="GO:0016706">
    <property type="term" value="F:2-oxoglutarate-dependent dioxygenase activity"/>
    <property type="evidence" value="ECO:0007669"/>
    <property type="project" value="TreeGrafter"/>
</dbReference>
<dbReference type="EMBL" id="KI545860">
    <property type="protein sequence ID" value="EST08244.1"/>
    <property type="molecule type" value="Genomic_DNA"/>
</dbReference>
<dbReference type="PANTHER" id="PTHR21052:SF0">
    <property type="entry name" value="ALPHA-KETOGLUTARATE-DEPENDENT DIOXYGENASE ALKB HOMOLOG 7, MITOCHONDRIAL"/>
    <property type="match status" value="1"/>
</dbReference>
<evidence type="ECO:0000313" key="2">
    <source>
        <dbReference type="EMBL" id="EST08244.1"/>
    </source>
</evidence>